<dbReference type="Proteomes" id="UP000316626">
    <property type="component" value="Unassembled WGS sequence"/>
</dbReference>
<dbReference type="OrthoDB" id="2452115at2"/>
<keyword evidence="1" id="KW-1133">Transmembrane helix</keyword>
<dbReference type="NCBIfam" id="TIGR02893">
    <property type="entry name" value="spore_yabQ"/>
    <property type="match status" value="1"/>
</dbReference>
<name>A0A544TLA0_9BACI</name>
<reference evidence="2 3" key="1">
    <citation type="submission" date="2019-06" db="EMBL/GenBank/DDBJ databases">
        <title>Psychrobacillus vulpis sp. nov., a new species isolated from feces of a red fox that inhabits in The Tablas de Daimiel Natural Park, Albacete, Spain.</title>
        <authorList>
            <person name="Rodriguez M."/>
            <person name="Reina J.C."/>
            <person name="Bejar V."/>
            <person name="Llamas I."/>
        </authorList>
    </citation>
    <scope>NUCLEOTIDE SEQUENCE [LARGE SCALE GENOMIC DNA]</scope>
    <source>
        <strain evidence="2 3">Z8</strain>
    </source>
</reference>
<evidence type="ECO:0000256" key="1">
    <source>
        <dbReference type="SAM" id="Phobius"/>
    </source>
</evidence>
<accession>A0A544TLA0</accession>
<keyword evidence="1" id="KW-0812">Transmembrane</keyword>
<evidence type="ECO:0000313" key="2">
    <source>
        <dbReference type="EMBL" id="TQR18190.1"/>
    </source>
</evidence>
<dbReference type="RefSeq" id="WP_142643803.1">
    <property type="nucleotide sequence ID" value="NZ_VDGI01000022.1"/>
</dbReference>
<dbReference type="EMBL" id="VDGI01000022">
    <property type="protein sequence ID" value="TQR18190.1"/>
    <property type="molecule type" value="Genomic_DNA"/>
</dbReference>
<feature type="transmembrane region" description="Helical" evidence="1">
    <location>
        <begin position="96"/>
        <end position="117"/>
    </location>
</feature>
<sequence>MTLSLQFVSLVLMILSGVLIGAIVEGTRFLCESFPKRSFVFKYRSGLEVIVWILLGVGTFYMLYEVRDGIWRVYDPLAQVLGILLYEQIFQPLFRFLGRTFLLLVVKPIWFIIRFILTIIRKIIHFIVLIIVTIMKPFHFLYNKILHLALLKIPNFRYNKKYTKN</sequence>
<comment type="caution">
    <text evidence="2">The sequence shown here is derived from an EMBL/GenBank/DDBJ whole genome shotgun (WGS) entry which is preliminary data.</text>
</comment>
<dbReference type="InterPro" id="IPR019074">
    <property type="entry name" value="YabQ"/>
</dbReference>
<feature type="transmembrane region" description="Helical" evidence="1">
    <location>
        <begin position="123"/>
        <end position="142"/>
    </location>
</feature>
<dbReference type="AlphaFoldDB" id="A0A544TLA0"/>
<feature type="transmembrane region" description="Helical" evidence="1">
    <location>
        <begin position="6"/>
        <end position="24"/>
    </location>
</feature>
<dbReference type="Pfam" id="PF09578">
    <property type="entry name" value="Spore_YabQ"/>
    <property type="match status" value="1"/>
</dbReference>
<organism evidence="2 3">
    <name type="scientific">Psychrobacillus vulpis</name>
    <dbReference type="NCBI Taxonomy" id="2325572"/>
    <lineage>
        <taxon>Bacteria</taxon>
        <taxon>Bacillati</taxon>
        <taxon>Bacillota</taxon>
        <taxon>Bacilli</taxon>
        <taxon>Bacillales</taxon>
        <taxon>Bacillaceae</taxon>
        <taxon>Psychrobacillus</taxon>
    </lineage>
</organism>
<keyword evidence="1" id="KW-0472">Membrane</keyword>
<evidence type="ECO:0000313" key="3">
    <source>
        <dbReference type="Proteomes" id="UP000316626"/>
    </source>
</evidence>
<proteinExistence type="predicted"/>
<protein>
    <recommendedName>
        <fullName evidence="4">Spore cortex biosynthesis protein YabQ</fullName>
    </recommendedName>
</protein>
<gene>
    <name evidence="2" type="ORF">FG384_16490</name>
</gene>
<keyword evidence="3" id="KW-1185">Reference proteome</keyword>
<feature type="transmembrane region" description="Helical" evidence="1">
    <location>
        <begin position="45"/>
        <end position="64"/>
    </location>
</feature>
<evidence type="ECO:0008006" key="4">
    <source>
        <dbReference type="Google" id="ProtNLM"/>
    </source>
</evidence>